<feature type="compositionally biased region" description="Polar residues" evidence="1">
    <location>
        <begin position="148"/>
        <end position="161"/>
    </location>
</feature>
<sequence length="161" mass="18621">KLPTSMKEEKKKWVMPKFLPHKYDVKLLNEDKVISDVPADSLYRTERPPNKEIMRYFIRHYALRLGSGESAPWVVEDELVKKYNLPSKFSDFLLDPHKFLAENPSAKRKSMSSPEGKPNKKLKTAEAGKDGEGVKVKGERKRKKKDSQNIPLSPTLWSHMQ</sequence>
<dbReference type="AlphaFoldDB" id="A0ABD0P484"/>
<feature type="compositionally biased region" description="Basic and acidic residues" evidence="1">
    <location>
        <begin position="123"/>
        <end position="137"/>
    </location>
</feature>
<accession>A0ABD0P484</accession>
<dbReference type="EMBL" id="JAMKFB020000018">
    <property type="protein sequence ID" value="KAL0168904.1"/>
    <property type="molecule type" value="Genomic_DNA"/>
</dbReference>
<dbReference type="PANTHER" id="PTHR46802">
    <property type="entry name" value="TYROSINE-PROTEIN KINASE BAZ1B"/>
    <property type="match status" value="1"/>
</dbReference>
<comment type="caution">
    <text evidence="2">The sequence shown here is derived from an EMBL/GenBank/DDBJ whole genome shotgun (WGS) entry which is preliminary data.</text>
</comment>
<evidence type="ECO:0000313" key="3">
    <source>
        <dbReference type="Proteomes" id="UP001529510"/>
    </source>
</evidence>
<dbReference type="InterPro" id="IPR047174">
    <property type="entry name" value="BAZ1B"/>
</dbReference>
<evidence type="ECO:0000256" key="1">
    <source>
        <dbReference type="SAM" id="MobiDB-lite"/>
    </source>
</evidence>
<reference evidence="2 3" key="1">
    <citation type="submission" date="2024-05" db="EMBL/GenBank/DDBJ databases">
        <title>Genome sequencing and assembly of Indian major carp, Cirrhinus mrigala (Hamilton, 1822).</title>
        <authorList>
            <person name="Mohindra V."/>
            <person name="Chowdhury L.M."/>
            <person name="Lal K."/>
            <person name="Jena J.K."/>
        </authorList>
    </citation>
    <scope>NUCLEOTIDE SEQUENCE [LARGE SCALE GENOMIC DNA]</scope>
    <source>
        <strain evidence="2">CM1030</strain>
        <tissue evidence="2">Blood</tissue>
    </source>
</reference>
<proteinExistence type="predicted"/>
<protein>
    <submittedName>
        <fullName evidence="2">Uncharacterized protein</fullName>
    </submittedName>
</protein>
<feature type="non-terminal residue" evidence="2">
    <location>
        <position position="161"/>
    </location>
</feature>
<organism evidence="2 3">
    <name type="scientific">Cirrhinus mrigala</name>
    <name type="common">Mrigala</name>
    <dbReference type="NCBI Taxonomy" id="683832"/>
    <lineage>
        <taxon>Eukaryota</taxon>
        <taxon>Metazoa</taxon>
        <taxon>Chordata</taxon>
        <taxon>Craniata</taxon>
        <taxon>Vertebrata</taxon>
        <taxon>Euteleostomi</taxon>
        <taxon>Actinopterygii</taxon>
        <taxon>Neopterygii</taxon>
        <taxon>Teleostei</taxon>
        <taxon>Ostariophysi</taxon>
        <taxon>Cypriniformes</taxon>
        <taxon>Cyprinidae</taxon>
        <taxon>Labeoninae</taxon>
        <taxon>Labeonini</taxon>
        <taxon>Cirrhinus</taxon>
    </lineage>
</organism>
<dbReference type="PANTHER" id="PTHR46802:SF1">
    <property type="entry name" value="TYROSINE-PROTEIN KINASE BAZ1B"/>
    <property type="match status" value="1"/>
</dbReference>
<dbReference type="Proteomes" id="UP001529510">
    <property type="component" value="Unassembled WGS sequence"/>
</dbReference>
<gene>
    <name evidence="2" type="ORF">M9458_037126</name>
</gene>
<feature type="region of interest" description="Disordered" evidence="1">
    <location>
        <begin position="103"/>
        <end position="161"/>
    </location>
</feature>
<feature type="non-terminal residue" evidence="2">
    <location>
        <position position="1"/>
    </location>
</feature>
<name>A0ABD0P484_CIRMR</name>
<evidence type="ECO:0000313" key="2">
    <source>
        <dbReference type="EMBL" id="KAL0168904.1"/>
    </source>
</evidence>
<keyword evidence="3" id="KW-1185">Reference proteome</keyword>